<evidence type="ECO:0000313" key="1">
    <source>
        <dbReference type="EMBL" id="RNA35183.1"/>
    </source>
</evidence>
<reference evidence="1 2" key="1">
    <citation type="journal article" date="2018" name="Sci. Rep.">
        <title>Genomic signatures of local adaptation to the degree of environmental predictability in rotifers.</title>
        <authorList>
            <person name="Franch-Gras L."/>
            <person name="Hahn C."/>
            <person name="Garcia-Roger E.M."/>
            <person name="Carmona M.J."/>
            <person name="Serra M."/>
            <person name="Gomez A."/>
        </authorList>
    </citation>
    <scope>NUCLEOTIDE SEQUENCE [LARGE SCALE GENOMIC DNA]</scope>
    <source>
        <strain evidence="1">HYR1</strain>
    </source>
</reference>
<accession>A0A3M7SHC1</accession>
<gene>
    <name evidence="1" type="ORF">BpHYR1_023988</name>
</gene>
<organism evidence="1 2">
    <name type="scientific">Brachionus plicatilis</name>
    <name type="common">Marine rotifer</name>
    <name type="synonym">Brachionus muelleri</name>
    <dbReference type="NCBI Taxonomy" id="10195"/>
    <lineage>
        <taxon>Eukaryota</taxon>
        <taxon>Metazoa</taxon>
        <taxon>Spiralia</taxon>
        <taxon>Gnathifera</taxon>
        <taxon>Rotifera</taxon>
        <taxon>Eurotatoria</taxon>
        <taxon>Monogononta</taxon>
        <taxon>Pseudotrocha</taxon>
        <taxon>Ploima</taxon>
        <taxon>Brachionidae</taxon>
        <taxon>Brachionus</taxon>
    </lineage>
</organism>
<evidence type="ECO:0000313" key="2">
    <source>
        <dbReference type="Proteomes" id="UP000276133"/>
    </source>
</evidence>
<dbReference type="Proteomes" id="UP000276133">
    <property type="component" value="Unassembled WGS sequence"/>
</dbReference>
<keyword evidence="2" id="KW-1185">Reference proteome</keyword>
<proteinExistence type="predicted"/>
<name>A0A3M7SHC1_BRAPC</name>
<comment type="caution">
    <text evidence="1">The sequence shown here is derived from an EMBL/GenBank/DDBJ whole genome shotgun (WGS) entry which is preliminary data.</text>
</comment>
<dbReference type="EMBL" id="REGN01001366">
    <property type="protein sequence ID" value="RNA35183.1"/>
    <property type="molecule type" value="Genomic_DNA"/>
</dbReference>
<dbReference type="AlphaFoldDB" id="A0A3M7SHC1"/>
<protein>
    <submittedName>
        <fullName evidence="1">Uncharacterized protein</fullName>
    </submittedName>
</protein>
<sequence>MMSKHSSQNDAIHLPHISYLMCVSLLNMLEMWDQHLLLPNSLVGFCLHHKNSFANDVKNLYEPRFGLSDIFKNSWKTNQLKQHKNRLRRYNTIFATYKITSVSDLRESKLIKQNQRDLSDHIDNWKF</sequence>